<organism evidence="7 8">
    <name type="scientific">Pisolithus tinctorius Marx 270</name>
    <dbReference type="NCBI Taxonomy" id="870435"/>
    <lineage>
        <taxon>Eukaryota</taxon>
        <taxon>Fungi</taxon>
        <taxon>Dikarya</taxon>
        <taxon>Basidiomycota</taxon>
        <taxon>Agaricomycotina</taxon>
        <taxon>Agaricomycetes</taxon>
        <taxon>Agaricomycetidae</taxon>
        <taxon>Boletales</taxon>
        <taxon>Sclerodermatineae</taxon>
        <taxon>Pisolithaceae</taxon>
        <taxon>Pisolithus</taxon>
    </lineage>
</organism>
<evidence type="ECO:0000256" key="3">
    <source>
        <dbReference type="ARBA" id="ARBA00022833"/>
    </source>
</evidence>
<dbReference type="InterPro" id="IPR018957">
    <property type="entry name" value="Znf_C3HC4_RING-type"/>
</dbReference>
<dbReference type="InterPro" id="IPR017907">
    <property type="entry name" value="Znf_RING_CS"/>
</dbReference>
<keyword evidence="4" id="KW-0175">Coiled coil</keyword>
<dbReference type="EMBL" id="KN832183">
    <property type="protein sequence ID" value="KIN93317.1"/>
    <property type="molecule type" value="Genomic_DNA"/>
</dbReference>
<gene>
    <name evidence="7" type="ORF">M404DRAFT_527731</name>
</gene>
<evidence type="ECO:0000313" key="8">
    <source>
        <dbReference type="Proteomes" id="UP000054217"/>
    </source>
</evidence>
<dbReference type="InParanoid" id="A0A0C3I861"/>
<evidence type="ECO:0000256" key="4">
    <source>
        <dbReference type="SAM" id="Coils"/>
    </source>
</evidence>
<feature type="non-terminal residue" evidence="7">
    <location>
        <position position="132"/>
    </location>
</feature>
<keyword evidence="3" id="KW-0862">Zinc</keyword>
<dbReference type="GO" id="GO:0008270">
    <property type="term" value="F:zinc ion binding"/>
    <property type="evidence" value="ECO:0007669"/>
    <property type="project" value="UniProtKB-KW"/>
</dbReference>
<sequence length="132" mass="14975">MGPSRCQTLLRRSPRALTQSPVGRNPADSLPSRRTSSTTTEELLAKIMKVMDVLEKDMKQRRTEFKQLKQRVRHAEKAQALAEDRHANLQGNVGELATSQASIIKCVVCQHCMEQPFTIVECGHSFCYWCLM</sequence>
<evidence type="ECO:0000256" key="5">
    <source>
        <dbReference type="SAM" id="MobiDB-lite"/>
    </source>
</evidence>
<feature type="domain" description="Zinc finger C3HC4 RING-type" evidence="6">
    <location>
        <begin position="106"/>
        <end position="131"/>
    </location>
</feature>
<reference evidence="8" key="2">
    <citation type="submission" date="2015-01" db="EMBL/GenBank/DDBJ databases">
        <title>Evolutionary Origins and Diversification of the Mycorrhizal Mutualists.</title>
        <authorList>
            <consortium name="DOE Joint Genome Institute"/>
            <consortium name="Mycorrhizal Genomics Consortium"/>
            <person name="Kohler A."/>
            <person name="Kuo A."/>
            <person name="Nagy L.G."/>
            <person name="Floudas D."/>
            <person name="Copeland A."/>
            <person name="Barry K.W."/>
            <person name="Cichocki N."/>
            <person name="Veneault-Fourrey C."/>
            <person name="LaButti K."/>
            <person name="Lindquist E.A."/>
            <person name="Lipzen A."/>
            <person name="Lundell T."/>
            <person name="Morin E."/>
            <person name="Murat C."/>
            <person name="Riley R."/>
            <person name="Ohm R."/>
            <person name="Sun H."/>
            <person name="Tunlid A."/>
            <person name="Henrissat B."/>
            <person name="Grigoriev I.V."/>
            <person name="Hibbett D.S."/>
            <person name="Martin F."/>
        </authorList>
    </citation>
    <scope>NUCLEOTIDE SEQUENCE [LARGE SCALE GENOMIC DNA]</scope>
    <source>
        <strain evidence="8">Marx 270</strain>
    </source>
</reference>
<dbReference type="PROSITE" id="PS00518">
    <property type="entry name" value="ZF_RING_1"/>
    <property type="match status" value="1"/>
</dbReference>
<dbReference type="Pfam" id="PF00097">
    <property type="entry name" value="zf-C3HC4"/>
    <property type="match status" value="1"/>
</dbReference>
<dbReference type="SUPFAM" id="SSF57850">
    <property type="entry name" value="RING/U-box"/>
    <property type="match status" value="1"/>
</dbReference>
<reference evidence="7 8" key="1">
    <citation type="submission" date="2014-04" db="EMBL/GenBank/DDBJ databases">
        <authorList>
            <consortium name="DOE Joint Genome Institute"/>
            <person name="Kuo A."/>
            <person name="Kohler A."/>
            <person name="Costa M.D."/>
            <person name="Nagy L.G."/>
            <person name="Floudas D."/>
            <person name="Copeland A."/>
            <person name="Barry K.W."/>
            <person name="Cichocki N."/>
            <person name="Veneault-Fourrey C."/>
            <person name="LaButti K."/>
            <person name="Lindquist E.A."/>
            <person name="Lipzen A."/>
            <person name="Lundell T."/>
            <person name="Morin E."/>
            <person name="Murat C."/>
            <person name="Sun H."/>
            <person name="Tunlid A."/>
            <person name="Henrissat B."/>
            <person name="Grigoriev I.V."/>
            <person name="Hibbett D.S."/>
            <person name="Martin F."/>
            <person name="Nordberg H.P."/>
            <person name="Cantor M.N."/>
            <person name="Hua S.X."/>
        </authorList>
    </citation>
    <scope>NUCLEOTIDE SEQUENCE [LARGE SCALE GENOMIC DNA]</scope>
    <source>
        <strain evidence="7 8">Marx 270</strain>
    </source>
</reference>
<dbReference type="InterPro" id="IPR013083">
    <property type="entry name" value="Znf_RING/FYVE/PHD"/>
</dbReference>
<evidence type="ECO:0000256" key="2">
    <source>
        <dbReference type="ARBA" id="ARBA00022771"/>
    </source>
</evidence>
<feature type="region of interest" description="Disordered" evidence="5">
    <location>
        <begin position="1"/>
        <end position="39"/>
    </location>
</feature>
<accession>A0A0C3I861</accession>
<dbReference type="Gene3D" id="3.30.40.10">
    <property type="entry name" value="Zinc/RING finger domain, C3HC4 (zinc finger)"/>
    <property type="match status" value="1"/>
</dbReference>
<evidence type="ECO:0000259" key="6">
    <source>
        <dbReference type="Pfam" id="PF00097"/>
    </source>
</evidence>
<evidence type="ECO:0000256" key="1">
    <source>
        <dbReference type="ARBA" id="ARBA00022723"/>
    </source>
</evidence>
<dbReference type="Proteomes" id="UP000054217">
    <property type="component" value="Unassembled WGS sequence"/>
</dbReference>
<dbReference type="OrthoDB" id="2669864at2759"/>
<dbReference type="HOGENOM" id="CLU_1922131_0_0_1"/>
<protein>
    <recommendedName>
        <fullName evidence="6">Zinc finger C3HC4 RING-type domain-containing protein</fullName>
    </recommendedName>
</protein>
<keyword evidence="1" id="KW-0479">Metal-binding</keyword>
<name>A0A0C3I861_PISTI</name>
<feature type="coiled-coil region" evidence="4">
    <location>
        <begin position="51"/>
        <end position="85"/>
    </location>
</feature>
<feature type="compositionally biased region" description="Low complexity" evidence="5">
    <location>
        <begin position="29"/>
        <end position="39"/>
    </location>
</feature>
<proteinExistence type="predicted"/>
<dbReference type="AlphaFoldDB" id="A0A0C3I861"/>
<keyword evidence="2" id="KW-0863">Zinc-finger</keyword>
<keyword evidence="8" id="KW-1185">Reference proteome</keyword>
<evidence type="ECO:0000313" key="7">
    <source>
        <dbReference type="EMBL" id="KIN93317.1"/>
    </source>
</evidence>